<dbReference type="InterPro" id="IPR036890">
    <property type="entry name" value="HATPase_C_sf"/>
</dbReference>
<feature type="modified residue" description="Phosphohistidine" evidence="14">
    <location>
        <position position="1111"/>
    </location>
</feature>
<evidence type="ECO:0000256" key="16">
    <source>
        <dbReference type="SAM" id="Coils"/>
    </source>
</evidence>
<dbReference type="InterPro" id="IPR003661">
    <property type="entry name" value="HisK_dim/P_dom"/>
</dbReference>
<keyword evidence="16" id="KW-0175">Coiled coil</keyword>
<comment type="subcellular location">
    <subcellularLocation>
        <location evidence="2">Cell membrane</location>
        <topology evidence="2">Multi-pass membrane protein</topology>
    </subcellularLocation>
</comment>
<feature type="region of interest" description="Disordered" evidence="17">
    <location>
        <begin position="1025"/>
        <end position="1055"/>
    </location>
</feature>
<feature type="domain" description="Response regulatory" evidence="20">
    <location>
        <begin position="901"/>
        <end position="1015"/>
    </location>
</feature>
<feature type="transmembrane region" description="Helical" evidence="18">
    <location>
        <begin position="109"/>
        <end position="128"/>
    </location>
</feature>
<dbReference type="SUPFAM" id="SSF55785">
    <property type="entry name" value="PYP-like sensor domain (PAS domain)"/>
    <property type="match status" value="1"/>
</dbReference>
<dbReference type="CDD" id="cd00082">
    <property type="entry name" value="HisKA"/>
    <property type="match status" value="1"/>
</dbReference>
<dbReference type="InterPro" id="IPR003594">
    <property type="entry name" value="HATPase_dom"/>
</dbReference>
<evidence type="ECO:0000256" key="6">
    <source>
        <dbReference type="ARBA" id="ARBA00022679"/>
    </source>
</evidence>
<dbReference type="Gene3D" id="3.40.50.2300">
    <property type="match status" value="1"/>
</dbReference>
<evidence type="ECO:0000259" key="21">
    <source>
        <dbReference type="PROSITE" id="PS50112"/>
    </source>
</evidence>
<dbReference type="GO" id="GO:0005886">
    <property type="term" value="C:plasma membrane"/>
    <property type="evidence" value="ECO:0007669"/>
    <property type="project" value="UniProtKB-SubCell"/>
</dbReference>
<dbReference type="CDD" id="cd00088">
    <property type="entry name" value="HPT"/>
    <property type="match status" value="1"/>
</dbReference>
<dbReference type="Proteomes" id="UP000184207">
    <property type="component" value="Unassembled WGS sequence"/>
</dbReference>
<dbReference type="SMART" id="SM00387">
    <property type="entry name" value="HATPase_c"/>
    <property type="match status" value="1"/>
</dbReference>
<dbReference type="Gene3D" id="1.20.120.160">
    <property type="entry name" value="HPT domain"/>
    <property type="match status" value="1"/>
</dbReference>
<keyword evidence="8" id="KW-0547">Nucleotide-binding</keyword>
<evidence type="ECO:0000256" key="7">
    <source>
        <dbReference type="ARBA" id="ARBA00022692"/>
    </source>
</evidence>
<feature type="transmembrane region" description="Helical" evidence="18">
    <location>
        <begin position="183"/>
        <end position="203"/>
    </location>
</feature>
<dbReference type="GO" id="GO:0000155">
    <property type="term" value="F:phosphorelay sensor kinase activity"/>
    <property type="evidence" value="ECO:0007669"/>
    <property type="project" value="InterPro"/>
</dbReference>
<dbReference type="STRING" id="1121883.SAMN02745226_01175"/>
<dbReference type="NCBIfam" id="TIGR00229">
    <property type="entry name" value="sensory_box"/>
    <property type="match status" value="1"/>
</dbReference>
<dbReference type="PROSITE" id="PS50894">
    <property type="entry name" value="HPT"/>
    <property type="match status" value="1"/>
</dbReference>
<evidence type="ECO:0000256" key="10">
    <source>
        <dbReference type="ARBA" id="ARBA00022840"/>
    </source>
</evidence>
<dbReference type="InterPro" id="IPR036641">
    <property type="entry name" value="HPT_dom_sf"/>
</dbReference>
<dbReference type="SUPFAM" id="SSF47226">
    <property type="entry name" value="Histidine-containing phosphotransfer domain, HPT domain"/>
    <property type="match status" value="1"/>
</dbReference>
<keyword evidence="12" id="KW-0902">Two-component regulatory system</keyword>
<feature type="transmembrane region" description="Helical" evidence="18">
    <location>
        <begin position="46"/>
        <end position="68"/>
    </location>
</feature>
<dbReference type="InterPro" id="IPR036097">
    <property type="entry name" value="HisK_dim/P_sf"/>
</dbReference>
<evidence type="ECO:0000256" key="2">
    <source>
        <dbReference type="ARBA" id="ARBA00004651"/>
    </source>
</evidence>
<dbReference type="CDD" id="cd17546">
    <property type="entry name" value="REC_hyHK_CKI1_RcsC-like"/>
    <property type="match status" value="1"/>
</dbReference>
<evidence type="ECO:0000256" key="13">
    <source>
        <dbReference type="ARBA" id="ARBA00023136"/>
    </source>
</evidence>
<dbReference type="SMART" id="SM00065">
    <property type="entry name" value="GAF"/>
    <property type="match status" value="1"/>
</dbReference>
<dbReference type="Gene3D" id="3.30.565.10">
    <property type="entry name" value="Histidine kinase-like ATPase, C-terminal domain"/>
    <property type="match status" value="1"/>
</dbReference>
<keyword evidence="11 18" id="KW-1133">Transmembrane helix</keyword>
<dbReference type="Pfam" id="PF00989">
    <property type="entry name" value="PAS"/>
    <property type="match status" value="1"/>
</dbReference>
<evidence type="ECO:0000256" key="11">
    <source>
        <dbReference type="ARBA" id="ARBA00022989"/>
    </source>
</evidence>
<dbReference type="Gene3D" id="3.30.450.20">
    <property type="entry name" value="PAS domain"/>
    <property type="match status" value="2"/>
</dbReference>
<feature type="coiled-coil region" evidence="16">
    <location>
        <begin position="624"/>
        <end position="651"/>
    </location>
</feature>
<dbReference type="PROSITE" id="PS50112">
    <property type="entry name" value="PAS"/>
    <property type="match status" value="1"/>
</dbReference>
<dbReference type="CDD" id="cd16922">
    <property type="entry name" value="HATPase_EvgS-ArcB-TorS-like"/>
    <property type="match status" value="1"/>
</dbReference>
<feature type="transmembrane region" description="Helical" evidence="18">
    <location>
        <begin position="12"/>
        <end position="34"/>
    </location>
</feature>
<dbReference type="EMBL" id="FRDJ01000005">
    <property type="protein sequence ID" value="SHN61110.1"/>
    <property type="molecule type" value="Genomic_DNA"/>
</dbReference>
<keyword evidence="24" id="KW-1185">Reference proteome</keyword>
<evidence type="ECO:0000313" key="23">
    <source>
        <dbReference type="EMBL" id="SHN61110.1"/>
    </source>
</evidence>
<keyword evidence="10" id="KW-0067">ATP-binding</keyword>
<dbReference type="InterPro" id="IPR000014">
    <property type="entry name" value="PAS"/>
</dbReference>
<dbReference type="PANTHER" id="PTHR45339">
    <property type="entry name" value="HYBRID SIGNAL TRANSDUCTION HISTIDINE KINASE J"/>
    <property type="match status" value="1"/>
</dbReference>
<dbReference type="InterPro" id="IPR013767">
    <property type="entry name" value="PAS_fold"/>
</dbReference>
<protein>
    <recommendedName>
        <fullName evidence="3">histidine kinase</fullName>
        <ecNumber evidence="3">2.7.13.3</ecNumber>
    </recommendedName>
</protein>
<dbReference type="PRINTS" id="PR00344">
    <property type="entry name" value="BCTRLSENSOR"/>
</dbReference>
<evidence type="ECO:0000256" key="15">
    <source>
        <dbReference type="PROSITE-ProRule" id="PRU00169"/>
    </source>
</evidence>
<gene>
    <name evidence="23" type="ORF">SAMN02745226_01175</name>
</gene>
<comment type="catalytic activity">
    <reaction evidence="1">
        <text>ATP + protein L-histidine = ADP + protein N-phospho-L-histidine.</text>
        <dbReference type="EC" id="2.7.13.3"/>
    </reaction>
</comment>
<feature type="domain" description="Histidine kinase" evidence="19">
    <location>
        <begin position="658"/>
        <end position="880"/>
    </location>
</feature>
<dbReference type="InterPro" id="IPR031621">
    <property type="entry name" value="HisKA_7TM"/>
</dbReference>
<evidence type="ECO:0000256" key="4">
    <source>
        <dbReference type="ARBA" id="ARBA00022475"/>
    </source>
</evidence>
<proteinExistence type="predicted"/>
<keyword evidence="5 15" id="KW-0597">Phosphoprotein</keyword>
<evidence type="ECO:0000256" key="3">
    <source>
        <dbReference type="ARBA" id="ARBA00012438"/>
    </source>
</evidence>
<name>A0A1M7SRW2_FERGO</name>
<dbReference type="EC" id="2.7.13.3" evidence="3"/>
<dbReference type="InterPro" id="IPR005467">
    <property type="entry name" value="His_kinase_dom"/>
</dbReference>
<accession>A0A1M7SRW2</accession>
<feature type="transmembrane region" description="Helical" evidence="18">
    <location>
        <begin position="80"/>
        <end position="97"/>
    </location>
</feature>
<dbReference type="GO" id="GO:0005524">
    <property type="term" value="F:ATP binding"/>
    <property type="evidence" value="ECO:0007669"/>
    <property type="project" value="UniProtKB-KW"/>
</dbReference>
<evidence type="ECO:0000256" key="18">
    <source>
        <dbReference type="SAM" id="Phobius"/>
    </source>
</evidence>
<evidence type="ECO:0000256" key="5">
    <source>
        <dbReference type="ARBA" id="ARBA00022553"/>
    </source>
</evidence>
<dbReference type="InterPro" id="IPR035965">
    <property type="entry name" value="PAS-like_dom_sf"/>
</dbReference>
<dbReference type="PANTHER" id="PTHR45339:SF1">
    <property type="entry name" value="HYBRID SIGNAL TRANSDUCTION HISTIDINE KINASE J"/>
    <property type="match status" value="1"/>
</dbReference>
<dbReference type="CDD" id="cd00130">
    <property type="entry name" value="PAS"/>
    <property type="match status" value="1"/>
</dbReference>
<dbReference type="Gene3D" id="1.10.287.130">
    <property type="match status" value="1"/>
</dbReference>
<dbReference type="SUPFAM" id="SSF55874">
    <property type="entry name" value="ATPase domain of HSP90 chaperone/DNA topoisomerase II/histidine kinase"/>
    <property type="match status" value="1"/>
</dbReference>
<dbReference type="AlphaFoldDB" id="A0A1M7SRW2"/>
<dbReference type="Pfam" id="PF02518">
    <property type="entry name" value="HATPase_c"/>
    <property type="match status" value="1"/>
</dbReference>
<dbReference type="FunFam" id="1.10.287.130:FF:000003">
    <property type="entry name" value="Histidine kinase"/>
    <property type="match status" value="1"/>
</dbReference>
<dbReference type="Pfam" id="PF01590">
    <property type="entry name" value="GAF"/>
    <property type="match status" value="1"/>
</dbReference>
<sequence>MIQNSVSSLNIPVVFIFLLLYNSIISLQTISVFMRYRGQNISRSGSIASLLIGFYSFSYAMEALNIISGNASVAFLWYKVEYFAIPYLSLAWYGFVLDFAGKKIKKRNLALLFIIPVLSTLLVWTNEFHRLYLEGYLVNEHYIIRGPFYYVQITYSYIIAFASYFILLKMAKRYASIFRKTTFIHLLAAVLIPIFASLAYIVFDLDIDLTPFGLMVSIIIILYEAQRLHGLDIESQIKDVVYNASKDLILVIDKDGYVISINRNFEDTFSQIYKTKDFLFKPVEKLLSKDCLDAIKTGHGVIEKFGRYFELWVSELKSRAGKDIGKVVFFHEITDLRKAEELRMLENRTYRTLFDFAPVGILIEDEKGNILDVNPEFCRIHGRTKEELINKSITMLAPVEDRDKVKKNIEEILSGKQLVHFVRSIGKHGEPRFIELYETAIPLPDNKKGILSIQKDVTRQKSIQEAIKMMARYQGIILNLALNLINVPAERLDEELAKAIKNLSKQLGVSRVRVYSFDKLKGSFFSVASWFYSASQSESPNFQFNLTEAESERTSKLLSGEQYVITKENTKHELTLRLLGDNASALITPIKLENEVIGFISAVSKEKKDWNAIERNIFKLLSTLIASTEAKKKYEQELIDAKRQAEEASRAKTTFLANMSHEIRTPLNGIVGFTNLLAETNLDEKQRKYVTTILKSTEVLLGVINDILDLAKIESGRLQLEYIESNLKMELQSSLTLYEAKAKEKNLRYNVFIDENIPDCLVLDSVRLQQVLFNLINNAIKFTQAGGSVSIRVEKLEENAEKATIRFLVKDTGIGIPKERLEKIFEPFEQSDVSITRRYGGTGLGLSISKQLIELMGSTIHVESEEGKGSTFYFDLTLQKCIRKEKTERVARKEKVKYNINVLVAEDYEINRLLVTELFKKYGIEPDFALNGKEAVEMAMKKSYDIIFMDILMPEMDGIEATKKIRQFNLEVPIVALTAHALKTIRDEVLSAGMNDYVVKPIKTEEIERVLERFCSHLAKPLEDERQAKPSLEGKELQETGKKQGAKEQTREPFVDKLKDEIRGAESEYGFTQEFEKELLETFISSSKNGIEKALKALSIGDFETIRIEAHSIKGAARSLGFSEIGELAYDIESAAKEKRTDFDYVSNIEKLSNYIEFVQKLYDENFGNSGN</sequence>
<reference evidence="24" key="1">
    <citation type="submission" date="2016-12" db="EMBL/GenBank/DDBJ databases">
        <authorList>
            <person name="Varghese N."/>
            <person name="Submissions S."/>
        </authorList>
    </citation>
    <scope>NUCLEOTIDE SEQUENCE [LARGE SCALE GENOMIC DNA]</scope>
    <source>
        <strain evidence="24">DSM 13020</strain>
    </source>
</reference>
<keyword evidence="4" id="KW-1003">Cell membrane</keyword>
<keyword evidence="9" id="KW-0418">Kinase</keyword>
<dbReference type="Gene3D" id="3.30.450.40">
    <property type="match status" value="1"/>
</dbReference>
<dbReference type="FunFam" id="3.30.565.10:FF:000010">
    <property type="entry name" value="Sensor histidine kinase RcsC"/>
    <property type="match status" value="1"/>
</dbReference>
<evidence type="ECO:0000256" key="14">
    <source>
        <dbReference type="PROSITE-ProRule" id="PRU00110"/>
    </source>
</evidence>
<dbReference type="SUPFAM" id="SSF47384">
    <property type="entry name" value="Homodimeric domain of signal transducing histidine kinase"/>
    <property type="match status" value="1"/>
</dbReference>
<dbReference type="InterPro" id="IPR029016">
    <property type="entry name" value="GAF-like_dom_sf"/>
</dbReference>
<evidence type="ECO:0000256" key="8">
    <source>
        <dbReference type="ARBA" id="ARBA00022741"/>
    </source>
</evidence>
<dbReference type="InterPro" id="IPR008207">
    <property type="entry name" value="Sig_transdc_His_kin_Hpt_dom"/>
</dbReference>
<keyword evidence="6" id="KW-0808">Transferase</keyword>
<keyword evidence="7 18" id="KW-0812">Transmembrane</keyword>
<dbReference type="SUPFAM" id="SSF55781">
    <property type="entry name" value="GAF domain-like"/>
    <property type="match status" value="1"/>
</dbReference>
<dbReference type="InterPro" id="IPR004358">
    <property type="entry name" value="Sig_transdc_His_kin-like_C"/>
</dbReference>
<dbReference type="Pfam" id="PF13426">
    <property type="entry name" value="PAS_9"/>
    <property type="match status" value="1"/>
</dbReference>
<evidence type="ECO:0000313" key="24">
    <source>
        <dbReference type="Proteomes" id="UP000184207"/>
    </source>
</evidence>
<organism evidence="23 24">
    <name type="scientific">Fervidobacterium gondwanense DSM 13020</name>
    <dbReference type="NCBI Taxonomy" id="1121883"/>
    <lineage>
        <taxon>Bacteria</taxon>
        <taxon>Thermotogati</taxon>
        <taxon>Thermotogota</taxon>
        <taxon>Thermotogae</taxon>
        <taxon>Thermotogales</taxon>
        <taxon>Fervidobacteriaceae</taxon>
        <taxon>Fervidobacterium</taxon>
    </lineage>
</organism>
<dbReference type="SMART" id="SM00388">
    <property type="entry name" value="HisKA"/>
    <property type="match status" value="1"/>
</dbReference>
<evidence type="ECO:0000256" key="1">
    <source>
        <dbReference type="ARBA" id="ARBA00000085"/>
    </source>
</evidence>
<dbReference type="InterPro" id="IPR003018">
    <property type="entry name" value="GAF"/>
</dbReference>
<feature type="modified residue" description="4-aspartylphosphate" evidence="15">
    <location>
        <position position="950"/>
    </location>
</feature>
<dbReference type="SMART" id="SM00091">
    <property type="entry name" value="PAS"/>
    <property type="match status" value="2"/>
</dbReference>
<feature type="domain" description="HPt" evidence="22">
    <location>
        <begin position="1072"/>
        <end position="1166"/>
    </location>
</feature>
<dbReference type="PROSITE" id="PS50110">
    <property type="entry name" value="RESPONSE_REGULATORY"/>
    <property type="match status" value="1"/>
</dbReference>
<dbReference type="GO" id="GO:0006355">
    <property type="term" value="P:regulation of DNA-templated transcription"/>
    <property type="evidence" value="ECO:0007669"/>
    <property type="project" value="InterPro"/>
</dbReference>
<dbReference type="Pfam" id="PF00512">
    <property type="entry name" value="HisKA"/>
    <property type="match status" value="1"/>
</dbReference>
<dbReference type="PROSITE" id="PS50109">
    <property type="entry name" value="HIS_KIN"/>
    <property type="match status" value="1"/>
</dbReference>
<feature type="domain" description="PAS" evidence="21">
    <location>
        <begin position="346"/>
        <end position="416"/>
    </location>
</feature>
<evidence type="ECO:0000256" key="12">
    <source>
        <dbReference type="ARBA" id="ARBA00023012"/>
    </source>
</evidence>
<evidence type="ECO:0000256" key="17">
    <source>
        <dbReference type="SAM" id="MobiDB-lite"/>
    </source>
</evidence>
<dbReference type="SUPFAM" id="SSF52172">
    <property type="entry name" value="CheY-like"/>
    <property type="match status" value="1"/>
</dbReference>
<evidence type="ECO:0000259" key="22">
    <source>
        <dbReference type="PROSITE" id="PS50894"/>
    </source>
</evidence>
<feature type="transmembrane region" description="Helical" evidence="18">
    <location>
        <begin position="148"/>
        <end position="171"/>
    </location>
</feature>
<dbReference type="Pfam" id="PF00072">
    <property type="entry name" value="Response_reg"/>
    <property type="match status" value="1"/>
</dbReference>
<dbReference type="InterPro" id="IPR001789">
    <property type="entry name" value="Sig_transdc_resp-reg_receiver"/>
</dbReference>
<dbReference type="SMART" id="SM00448">
    <property type="entry name" value="REC"/>
    <property type="match status" value="1"/>
</dbReference>
<dbReference type="InterPro" id="IPR011006">
    <property type="entry name" value="CheY-like_superfamily"/>
</dbReference>
<evidence type="ECO:0000259" key="20">
    <source>
        <dbReference type="PROSITE" id="PS50110"/>
    </source>
</evidence>
<keyword evidence="13 18" id="KW-0472">Membrane</keyword>
<dbReference type="Pfam" id="PF16927">
    <property type="entry name" value="HisKA_7TM"/>
    <property type="match status" value="1"/>
</dbReference>
<evidence type="ECO:0000259" key="19">
    <source>
        <dbReference type="PROSITE" id="PS50109"/>
    </source>
</evidence>
<evidence type="ECO:0000256" key="9">
    <source>
        <dbReference type="ARBA" id="ARBA00022777"/>
    </source>
</evidence>
<dbReference type="Pfam" id="PF01627">
    <property type="entry name" value="Hpt"/>
    <property type="match status" value="1"/>
</dbReference>